<evidence type="ECO:0000256" key="4">
    <source>
        <dbReference type="SAM" id="MobiDB-lite"/>
    </source>
</evidence>
<feature type="compositionally biased region" description="Polar residues" evidence="4">
    <location>
        <begin position="1"/>
        <end position="12"/>
    </location>
</feature>
<dbReference type="Proteomes" id="UP000734511">
    <property type="component" value="Unassembled WGS sequence"/>
</dbReference>
<keyword evidence="6" id="KW-1185">Reference proteome</keyword>
<dbReference type="RefSeq" id="WP_167981570.1">
    <property type="nucleotide sequence ID" value="NZ_JAATEJ010000002.1"/>
</dbReference>
<proteinExistence type="predicted"/>
<name>A0ABX0ZJV2_9ACTN</name>
<organism evidence="5 6">
    <name type="scientific">Actinacidiphila epipremni</name>
    <dbReference type="NCBI Taxonomy" id="2053013"/>
    <lineage>
        <taxon>Bacteria</taxon>
        <taxon>Bacillati</taxon>
        <taxon>Actinomycetota</taxon>
        <taxon>Actinomycetes</taxon>
        <taxon>Kitasatosporales</taxon>
        <taxon>Streptomycetaceae</taxon>
        <taxon>Actinacidiphila</taxon>
    </lineage>
</organism>
<dbReference type="EMBL" id="JAATEJ010000002">
    <property type="protein sequence ID" value="NJP42732.1"/>
    <property type="molecule type" value="Genomic_DNA"/>
</dbReference>
<sequence>MPVQPLTQSFTSARPDGLDGPEALPPAAARGRLRVAVVTSGGVDGDSRALRVAAAAHAAGYQVTLVGQAPATVALPGIEVRRVAVAGVLGNHRVRRPRPGLRWPLAYRSAGAYDHRTVQLAAARQLLVTRSAELDLVHRPLPLLALARVGHALAWLRYGVRAGWTRMRAAQYLAAVRRRRSPVARLDNLMTDLARLALGRRAWRRLDPSLLDEEVAYGPVLDQVRPHLIHALGHRALGVAIRAALRAEGGGHRIEVVWDVPPRMPAASRREGVAGDAHERSFAREADGVVTVGQGLARELRARHRLATTPAVVRNAPPLAERPLTHPHGVRDRCHLAPEVPLLVHAGPVTADRGPGTVIEALPKLYDLHAAFVVPDPAHPDVAALRERAEQLGVHTRLHVLPYVPVAEITAFLASADIGVLPVLKLPHHQSVLATRYFEYAHARLPVVVSDVRAMAAATLELGNGEVFRAADTADFVRAVGAVLTNPRRYRKAYDRVDRLREWSWQTESAPLLDLYTRLLGPRSRAEA</sequence>
<evidence type="ECO:0000256" key="1">
    <source>
        <dbReference type="ARBA" id="ARBA00021292"/>
    </source>
</evidence>
<accession>A0ABX0ZJV2</accession>
<evidence type="ECO:0000256" key="3">
    <source>
        <dbReference type="ARBA" id="ARBA00022679"/>
    </source>
</evidence>
<reference evidence="5 6" key="1">
    <citation type="submission" date="2020-03" db="EMBL/GenBank/DDBJ databases">
        <title>WGS of actinomycetes isolated from Thailand.</title>
        <authorList>
            <person name="Thawai C."/>
        </authorList>
    </citation>
    <scope>NUCLEOTIDE SEQUENCE [LARGE SCALE GENOMIC DNA]</scope>
    <source>
        <strain evidence="5 6">PRB2-1</strain>
    </source>
</reference>
<gene>
    <name evidence="5" type="ORF">HCN08_04800</name>
</gene>
<dbReference type="SUPFAM" id="SSF53756">
    <property type="entry name" value="UDP-Glycosyltransferase/glycogen phosphorylase"/>
    <property type="match status" value="1"/>
</dbReference>
<keyword evidence="2" id="KW-0328">Glycosyltransferase</keyword>
<evidence type="ECO:0000313" key="6">
    <source>
        <dbReference type="Proteomes" id="UP000734511"/>
    </source>
</evidence>
<dbReference type="Gene3D" id="3.40.50.2000">
    <property type="entry name" value="Glycogen Phosphorylase B"/>
    <property type="match status" value="1"/>
</dbReference>
<feature type="region of interest" description="Disordered" evidence="4">
    <location>
        <begin position="1"/>
        <end position="25"/>
    </location>
</feature>
<dbReference type="PANTHER" id="PTHR12526">
    <property type="entry name" value="GLYCOSYLTRANSFERASE"/>
    <property type="match status" value="1"/>
</dbReference>
<dbReference type="Pfam" id="PF13692">
    <property type="entry name" value="Glyco_trans_1_4"/>
    <property type="match status" value="1"/>
</dbReference>
<evidence type="ECO:0000313" key="5">
    <source>
        <dbReference type="EMBL" id="NJP42732.1"/>
    </source>
</evidence>
<keyword evidence="3" id="KW-0808">Transferase</keyword>
<protein>
    <recommendedName>
        <fullName evidence="1">D-inositol 3-phosphate glycosyltransferase</fullName>
    </recommendedName>
</protein>
<comment type="caution">
    <text evidence="5">The sequence shown here is derived from an EMBL/GenBank/DDBJ whole genome shotgun (WGS) entry which is preliminary data.</text>
</comment>
<evidence type="ECO:0000256" key="2">
    <source>
        <dbReference type="ARBA" id="ARBA00022676"/>
    </source>
</evidence>
<dbReference type="PANTHER" id="PTHR12526:SF510">
    <property type="entry name" value="D-INOSITOL 3-PHOSPHATE GLYCOSYLTRANSFERASE"/>
    <property type="match status" value="1"/>
</dbReference>